<sequence length="322" mass="36725">MLSKIKFAFYYALKVYKIMELRHLRYFVAVVEEQSFTKAAEKLFIAQPPLSRQIQNLEAELGIQLFERGSRPLLTTEAGQFFYQHAVKLLSNAEEIKAMTQRVGMAEKTVTMGFVGSLLYGLLPKIVYLFRQQQPHLKIELIEMSTKEQIQALKEGRIDVGFGRLRISDPAVRRVLLREEPLMVAVHASHPLAIQNKGVFLTDIVDENLFLYPSHPKPNFSTQVRSLFSEYSLDPKSMKEVREIQLALGLVAAGEGICVVPESAKTIQLPHLHYIPLLDDAAVSPLFLALRSMDESEHIRSLFDCIYQVYDLEAIKYDRVVI</sequence>
<dbReference type="InterPro" id="IPR036388">
    <property type="entry name" value="WH-like_DNA-bd_sf"/>
</dbReference>
<keyword evidence="4" id="KW-0804">Transcription</keyword>
<keyword evidence="3" id="KW-0238">DNA-binding</keyword>
<accession>A0A811G808</accession>
<dbReference type="PROSITE" id="PS50931">
    <property type="entry name" value="HTH_LYSR"/>
    <property type="match status" value="1"/>
</dbReference>
<dbReference type="GO" id="GO:0003677">
    <property type="term" value="F:DNA binding"/>
    <property type="evidence" value="ECO:0007669"/>
    <property type="project" value="UniProtKB-KW"/>
</dbReference>
<proteinExistence type="inferred from homology"/>
<dbReference type="Pfam" id="PF00126">
    <property type="entry name" value="HTH_1"/>
    <property type="match status" value="1"/>
</dbReference>
<dbReference type="InterPro" id="IPR005119">
    <property type="entry name" value="LysR_subst-bd"/>
</dbReference>
<keyword evidence="2" id="KW-0805">Transcription regulation</keyword>
<dbReference type="AlphaFoldDB" id="A0A811G808"/>
<dbReference type="InterPro" id="IPR036390">
    <property type="entry name" value="WH_DNA-bd_sf"/>
</dbReference>
<evidence type="ECO:0000256" key="2">
    <source>
        <dbReference type="ARBA" id="ARBA00023015"/>
    </source>
</evidence>
<dbReference type="Pfam" id="PF03466">
    <property type="entry name" value="LysR_substrate"/>
    <property type="match status" value="1"/>
</dbReference>
<protein>
    <submittedName>
        <fullName evidence="6">HTH-type transcriptional regulator BenM</fullName>
    </submittedName>
</protein>
<evidence type="ECO:0000256" key="4">
    <source>
        <dbReference type="ARBA" id="ARBA00023163"/>
    </source>
</evidence>
<feature type="domain" description="HTH lysR-type" evidence="5">
    <location>
        <begin position="19"/>
        <end position="76"/>
    </location>
</feature>
<dbReference type="SUPFAM" id="SSF46785">
    <property type="entry name" value="Winged helix' DNA-binding domain"/>
    <property type="match status" value="1"/>
</dbReference>
<reference evidence="6 7" key="1">
    <citation type="submission" date="2020-02" db="EMBL/GenBank/DDBJ databases">
        <authorList>
            <person name="Chaudhuri R."/>
        </authorList>
    </citation>
    <scope>NUCLEOTIDE SEQUENCE [LARGE SCALE GENOMIC DNA]</scope>
    <source>
        <strain evidence="6">SFB21</strain>
    </source>
</reference>
<dbReference type="Proteomes" id="UP000489961">
    <property type="component" value="Unassembled WGS sequence"/>
</dbReference>
<dbReference type="GO" id="GO:0032993">
    <property type="term" value="C:protein-DNA complex"/>
    <property type="evidence" value="ECO:0007669"/>
    <property type="project" value="TreeGrafter"/>
</dbReference>
<name>A0A811G808_9GAMM</name>
<evidence type="ECO:0000313" key="6">
    <source>
        <dbReference type="EMBL" id="CAB1211908.1"/>
    </source>
</evidence>
<dbReference type="FunFam" id="1.10.10.10:FF:000001">
    <property type="entry name" value="LysR family transcriptional regulator"/>
    <property type="match status" value="1"/>
</dbReference>
<gene>
    <name evidence="6" type="primary">benM_1</name>
    <name evidence="6" type="ORF">SFB21_0978</name>
</gene>
<dbReference type="PANTHER" id="PTHR30346">
    <property type="entry name" value="TRANSCRIPTIONAL DUAL REGULATOR HCAR-RELATED"/>
    <property type="match status" value="1"/>
</dbReference>
<evidence type="ECO:0000259" key="5">
    <source>
        <dbReference type="PROSITE" id="PS50931"/>
    </source>
</evidence>
<dbReference type="PRINTS" id="PR00039">
    <property type="entry name" value="HTHLYSR"/>
</dbReference>
<organism evidence="6 7">
    <name type="scientific">Acinetobacter bouvetii</name>
    <dbReference type="NCBI Taxonomy" id="202951"/>
    <lineage>
        <taxon>Bacteria</taxon>
        <taxon>Pseudomonadati</taxon>
        <taxon>Pseudomonadota</taxon>
        <taxon>Gammaproteobacteria</taxon>
        <taxon>Moraxellales</taxon>
        <taxon>Moraxellaceae</taxon>
        <taxon>Acinetobacter</taxon>
    </lineage>
</organism>
<comment type="caution">
    <text evidence="6">The sequence shown here is derived from an EMBL/GenBank/DDBJ whole genome shotgun (WGS) entry which is preliminary data.</text>
</comment>
<comment type="similarity">
    <text evidence="1">Belongs to the LysR transcriptional regulatory family.</text>
</comment>
<dbReference type="Gene3D" id="3.40.190.10">
    <property type="entry name" value="Periplasmic binding protein-like II"/>
    <property type="match status" value="2"/>
</dbReference>
<dbReference type="Gene3D" id="1.10.10.10">
    <property type="entry name" value="Winged helix-like DNA-binding domain superfamily/Winged helix DNA-binding domain"/>
    <property type="match status" value="1"/>
</dbReference>
<dbReference type="EMBL" id="CADDTS010000019">
    <property type="protein sequence ID" value="CAB1211908.1"/>
    <property type="molecule type" value="Genomic_DNA"/>
</dbReference>
<dbReference type="InterPro" id="IPR000847">
    <property type="entry name" value="LysR_HTH_N"/>
</dbReference>
<dbReference type="CDD" id="cd08445">
    <property type="entry name" value="PBP2_BenM_CatM_CatR"/>
    <property type="match status" value="1"/>
</dbReference>
<evidence type="ECO:0000256" key="1">
    <source>
        <dbReference type="ARBA" id="ARBA00009437"/>
    </source>
</evidence>
<dbReference type="GO" id="GO:0003700">
    <property type="term" value="F:DNA-binding transcription factor activity"/>
    <property type="evidence" value="ECO:0007669"/>
    <property type="project" value="InterPro"/>
</dbReference>
<evidence type="ECO:0000313" key="7">
    <source>
        <dbReference type="Proteomes" id="UP000489961"/>
    </source>
</evidence>
<evidence type="ECO:0000256" key="3">
    <source>
        <dbReference type="ARBA" id="ARBA00023125"/>
    </source>
</evidence>
<dbReference type="PANTHER" id="PTHR30346:SF17">
    <property type="entry name" value="LYSR FAMILY TRANSCRIPTIONAL REGULATOR"/>
    <property type="match status" value="1"/>
</dbReference>
<dbReference type="SUPFAM" id="SSF53850">
    <property type="entry name" value="Periplasmic binding protein-like II"/>
    <property type="match status" value="1"/>
</dbReference>